<dbReference type="EMBL" id="KZ345090">
    <property type="protein sequence ID" value="PIO75966.1"/>
    <property type="molecule type" value="Genomic_DNA"/>
</dbReference>
<name>A0A2G9V0N7_TELCI</name>
<dbReference type="Proteomes" id="UP000230423">
    <property type="component" value="Unassembled WGS sequence"/>
</dbReference>
<feature type="signal peptide" evidence="1">
    <location>
        <begin position="1"/>
        <end position="25"/>
    </location>
</feature>
<evidence type="ECO:0000313" key="2">
    <source>
        <dbReference type="EMBL" id="PIO75966.1"/>
    </source>
</evidence>
<evidence type="ECO:0000313" key="3">
    <source>
        <dbReference type="Proteomes" id="UP000230423"/>
    </source>
</evidence>
<gene>
    <name evidence="2" type="ORF">TELCIR_01978</name>
</gene>
<organism evidence="2 3">
    <name type="scientific">Teladorsagia circumcincta</name>
    <name type="common">Brown stomach worm</name>
    <name type="synonym">Ostertagia circumcincta</name>
    <dbReference type="NCBI Taxonomy" id="45464"/>
    <lineage>
        <taxon>Eukaryota</taxon>
        <taxon>Metazoa</taxon>
        <taxon>Ecdysozoa</taxon>
        <taxon>Nematoda</taxon>
        <taxon>Chromadorea</taxon>
        <taxon>Rhabditida</taxon>
        <taxon>Rhabditina</taxon>
        <taxon>Rhabditomorpha</taxon>
        <taxon>Strongyloidea</taxon>
        <taxon>Trichostrongylidae</taxon>
        <taxon>Teladorsagia</taxon>
    </lineage>
</organism>
<dbReference type="AlphaFoldDB" id="A0A2G9V0N7"/>
<feature type="chain" id="PRO_5013695034" evidence="1">
    <location>
        <begin position="26"/>
        <end position="135"/>
    </location>
</feature>
<protein>
    <submittedName>
        <fullName evidence="2">Uncharacterized protein</fullName>
    </submittedName>
</protein>
<proteinExistence type="predicted"/>
<reference evidence="2 3" key="1">
    <citation type="submission" date="2015-09" db="EMBL/GenBank/DDBJ databases">
        <title>Draft genome of the parasitic nematode Teladorsagia circumcincta isolate WARC Sus (inbred).</title>
        <authorList>
            <person name="Mitreva M."/>
        </authorList>
    </citation>
    <scope>NUCLEOTIDE SEQUENCE [LARGE SCALE GENOMIC DNA]</scope>
    <source>
        <strain evidence="2 3">S</strain>
    </source>
</reference>
<sequence>MNTVPLLCLLYSLLVLSFPSPLTRSAISVSAKFKELHRVKRQGFGGYPRFGGFGGGYPRFGGGYPRFGGGYNGFGGGSPGFGGGGSPGFGGGGYPGIGGFGGGYPGFGSSWGSSLGLSVNLDIRAYNNGYFAGFG</sequence>
<accession>A0A2G9V0N7</accession>
<keyword evidence="1" id="KW-0732">Signal</keyword>
<evidence type="ECO:0000256" key="1">
    <source>
        <dbReference type="SAM" id="SignalP"/>
    </source>
</evidence>
<keyword evidence="3" id="KW-1185">Reference proteome</keyword>